<sequence>MAGILGVVVLGKHEKYLGLPLAIGRSMKVLITGMKDRIWAKLNNWATKKHSEAGRTILIKTVIQAIPTYVMGCFRIPNIYLNEIESLMENYFWRGGSEHKIHWLAWGNICQDKEGGLSFQRLREQNDAMLAKQSWKVASRPQMLLHQLLWQCNFPDTNYFAAKMVHSASYLAIFASGAGRGHGRDSMTNRGWFIGPDHRSPLALATSVLPGYCPPLSLPAEARVADLIHLD</sequence>
<proteinExistence type="predicted"/>
<name>A0AAW2VV66_9LAMI</name>
<dbReference type="AlphaFoldDB" id="A0AAW2VV66"/>
<protein>
    <submittedName>
        <fullName evidence="1">Mitochondrial protein</fullName>
    </submittedName>
</protein>
<reference evidence="1" key="1">
    <citation type="submission" date="2020-06" db="EMBL/GenBank/DDBJ databases">
        <authorList>
            <person name="Li T."/>
            <person name="Hu X."/>
            <person name="Zhang T."/>
            <person name="Song X."/>
            <person name="Zhang H."/>
            <person name="Dai N."/>
            <person name="Sheng W."/>
            <person name="Hou X."/>
            <person name="Wei L."/>
        </authorList>
    </citation>
    <scope>NUCLEOTIDE SEQUENCE</scope>
    <source>
        <strain evidence="1">KEN1</strain>
        <tissue evidence="1">Leaf</tissue>
    </source>
</reference>
<dbReference type="PANTHER" id="PTHR33116:SF86">
    <property type="entry name" value="REVERSE TRANSCRIPTASE DOMAIN-CONTAINING PROTEIN"/>
    <property type="match status" value="1"/>
</dbReference>
<dbReference type="PANTHER" id="PTHR33116">
    <property type="entry name" value="REVERSE TRANSCRIPTASE ZINC-BINDING DOMAIN-CONTAINING PROTEIN-RELATED-RELATED"/>
    <property type="match status" value="1"/>
</dbReference>
<dbReference type="EMBL" id="JACGWN010000009">
    <property type="protein sequence ID" value="KAL0433207.1"/>
    <property type="molecule type" value="Genomic_DNA"/>
</dbReference>
<gene>
    <name evidence="1" type="ORF">Slati_2655000</name>
</gene>
<evidence type="ECO:0000313" key="1">
    <source>
        <dbReference type="EMBL" id="KAL0433207.1"/>
    </source>
</evidence>
<comment type="caution">
    <text evidence="1">The sequence shown here is derived from an EMBL/GenBank/DDBJ whole genome shotgun (WGS) entry which is preliminary data.</text>
</comment>
<accession>A0AAW2VV66</accession>
<organism evidence="1">
    <name type="scientific">Sesamum latifolium</name>
    <dbReference type="NCBI Taxonomy" id="2727402"/>
    <lineage>
        <taxon>Eukaryota</taxon>
        <taxon>Viridiplantae</taxon>
        <taxon>Streptophyta</taxon>
        <taxon>Embryophyta</taxon>
        <taxon>Tracheophyta</taxon>
        <taxon>Spermatophyta</taxon>
        <taxon>Magnoliopsida</taxon>
        <taxon>eudicotyledons</taxon>
        <taxon>Gunneridae</taxon>
        <taxon>Pentapetalae</taxon>
        <taxon>asterids</taxon>
        <taxon>lamiids</taxon>
        <taxon>Lamiales</taxon>
        <taxon>Pedaliaceae</taxon>
        <taxon>Sesamum</taxon>
    </lineage>
</organism>
<reference evidence="1" key="2">
    <citation type="journal article" date="2024" name="Plant">
        <title>Genomic evolution and insights into agronomic trait innovations of Sesamum species.</title>
        <authorList>
            <person name="Miao H."/>
            <person name="Wang L."/>
            <person name="Qu L."/>
            <person name="Liu H."/>
            <person name="Sun Y."/>
            <person name="Le M."/>
            <person name="Wang Q."/>
            <person name="Wei S."/>
            <person name="Zheng Y."/>
            <person name="Lin W."/>
            <person name="Duan Y."/>
            <person name="Cao H."/>
            <person name="Xiong S."/>
            <person name="Wang X."/>
            <person name="Wei L."/>
            <person name="Li C."/>
            <person name="Ma Q."/>
            <person name="Ju M."/>
            <person name="Zhao R."/>
            <person name="Li G."/>
            <person name="Mu C."/>
            <person name="Tian Q."/>
            <person name="Mei H."/>
            <person name="Zhang T."/>
            <person name="Gao T."/>
            <person name="Zhang H."/>
        </authorList>
    </citation>
    <scope>NUCLEOTIDE SEQUENCE</scope>
    <source>
        <strain evidence="1">KEN1</strain>
    </source>
</reference>